<dbReference type="PROSITE" id="PS01183">
    <property type="entry name" value="UBIE_1"/>
    <property type="match status" value="1"/>
</dbReference>
<organism evidence="4">
    <name type="scientific">Sulfurisphaera javensis</name>
    <dbReference type="NCBI Taxonomy" id="2049879"/>
    <lineage>
        <taxon>Archaea</taxon>
        <taxon>Thermoproteota</taxon>
        <taxon>Thermoprotei</taxon>
        <taxon>Sulfolobales</taxon>
        <taxon>Sulfolobaceae</taxon>
        <taxon>Sulfurisphaera</taxon>
    </lineage>
</organism>
<accession>A0AAT9GUT0</accession>
<reference evidence="4" key="1">
    <citation type="submission" date="2024-03" db="EMBL/GenBank/DDBJ databases">
        <title>Complete genome sequence of Sulfurisphaera javensis strain KD-1.</title>
        <authorList>
            <person name="Sakai H."/>
            <person name="Nur N."/>
            <person name="Suwanto A."/>
            <person name="Kurosawa N."/>
        </authorList>
    </citation>
    <scope>NUCLEOTIDE SEQUENCE</scope>
    <source>
        <strain evidence="4">KD-1</strain>
    </source>
</reference>
<dbReference type="GO" id="GO:0032259">
    <property type="term" value="P:methylation"/>
    <property type="evidence" value="ECO:0007669"/>
    <property type="project" value="UniProtKB-KW"/>
</dbReference>
<dbReference type="KEGG" id="sjv:SJAV_25890"/>
<sequence length="243" mass="28862">MSVRATDEELRQVYENIPKSYDRANRFMSFNQDVKWRADLVKTILHYCEKPKLVLDVAGGKGELTYVFKKIYKGNFFPVISDYAINMLKLAIVKDDKVLASFEFLPFRDNAFDVVMSSFALHASDNIESVIKEMNRVSKRVIGFIAMGKPDNKLKRIYLSIYLRFIMPYIAIFAKGRPKDYKYIYYIYKRLNTNSYYKNIFFKHLDVKVYEEKALNLFYFVVGYKKCARKNQRNYFGERLLEK</sequence>
<dbReference type="Pfam" id="PF01209">
    <property type="entry name" value="Ubie_methyltran"/>
    <property type="match status" value="1"/>
</dbReference>
<dbReference type="SUPFAM" id="SSF53335">
    <property type="entry name" value="S-adenosyl-L-methionine-dependent methyltransferases"/>
    <property type="match status" value="1"/>
</dbReference>
<evidence type="ECO:0000256" key="2">
    <source>
        <dbReference type="ARBA" id="ARBA00022679"/>
    </source>
</evidence>
<dbReference type="GO" id="GO:0008168">
    <property type="term" value="F:methyltransferase activity"/>
    <property type="evidence" value="ECO:0007669"/>
    <property type="project" value="UniProtKB-KW"/>
</dbReference>
<protein>
    <submittedName>
        <fullName evidence="4">Class I SAM-dependent methyltransferase</fullName>
    </submittedName>
</protein>
<gene>
    <name evidence="4" type="ORF">SJAV_25890</name>
</gene>
<proteinExistence type="predicted"/>
<dbReference type="InterPro" id="IPR029063">
    <property type="entry name" value="SAM-dependent_MTases_sf"/>
</dbReference>
<name>A0AAT9GUT0_9CREN</name>
<keyword evidence="2" id="KW-0808">Transferase</keyword>
<keyword evidence="1 4" id="KW-0489">Methyltransferase</keyword>
<dbReference type="InterPro" id="IPR023576">
    <property type="entry name" value="UbiE/COQ5_MeTrFase_CS"/>
</dbReference>
<dbReference type="CDD" id="cd02440">
    <property type="entry name" value="AdoMet_MTases"/>
    <property type="match status" value="1"/>
</dbReference>
<dbReference type="AlphaFoldDB" id="A0AAT9GUT0"/>
<evidence type="ECO:0000313" key="4">
    <source>
        <dbReference type="EMBL" id="BFH74645.1"/>
    </source>
</evidence>
<evidence type="ECO:0000256" key="1">
    <source>
        <dbReference type="ARBA" id="ARBA00022603"/>
    </source>
</evidence>
<dbReference type="Gene3D" id="3.40.50.150">
    <property type="entry name" value="Vaccinia Virus protein VP39"/>
    <property type="match status" value="1"/>
</dbReference>
<dbReference type="EMBL" id="AP031322">
    <property type="protein sequence ID" value="BFH74645.1"/>
    <property type="molecule type" value="Genomic_DNA"/>
</dbReference>
<keyword evidence="3" id="KW-0949">S-adenosyl-L-methionine</keyword>
<evidence type="ECO:0000256" key="3">
    <source>
        <dbReference type="ARBA" id="ARBA00022691"/>
    </source>
</evidence>
<dbReference type="NCBIfam" id="NF004452">
    <property type="entry name" value="PRK05785.1"/>
    <property type="match status" value="1"/>
</dbReference>